<accession>A0A0C7QH63</accession>
<name>A0A0C7QH63_PARSO</name>
<dbReference type="GO" id="GO:0051537">
    <property type="term" value="F:2 iron, 2 sulfur cluster binding"/>
    <property type="evidence" value="ECO:0007669"/>
    <property type="project" value="UniProtKB-KW"/>
</dbReference>
<organism evidence="7 8">
    <name type="scientific">Paraclostridium sordellii</name>
    <name type="common">Clostridium sordellii</name>
    <dbReference type="NCBI Taxonomy" id="1505"/>
    <lineage>
        <taxon>Bacteria</taxon>
        <taxon>Bacillati</taxon>
        <taxon>Bacillota</taxon>
        <taxon>Clostridia</taxon>
        <taxon>Peptostreptococcales</taxon>
        <taxon>Peptostreptococcaceae</taxon>
        <taxon>Paraclostridium</taxon>
    </lineage>
</organism>
<dbReference type="InterPro" id="IPR036922">
    <property type="entry name" value="Rieske_2Fe-2S_sf"/>
</dbReference>
<keyword evidence="7" id="KW-0560">Oxidoreductase</keyword>
<dbReference type="AlphaFoldDB" id="A0A0C7QH63"/>
<dbReference type="EMBL" id="CEKZ01000003">
    <property type="protein sequence ID" value="CEQ02706.1"/>
    <property type="molecule type" value="Genomic_DNA"/>
</dbReference>
<evidence type="ECO:0000256" key="3">
    <source>
        <dbReference type="ARBA" id="ARBA00023004"/>
    </source>
</evidence>
<evidence type="ECO:0000259" key="6">
    <source>
        <dbReference type="PROSITE" id="PS51296"/>
    </source>
</evidence>
<dbReference type="GO" id="GO:0046872">
    <property type="term" value="F:metal ion binding"/>
    <property type="evidence" value="ECO:0007669"/>
    <property type="project" value="UniProtKB-KW"/>
</dbReference>
<dbReference type="EC" id="1.4.3.-" evidence="7"/>
<dbReference type="SUPFAM" id="SSF50022">
    <property type="entry name" value="ISP domain"/>
    <property type="match status" value="1"/>
</dbReference>
<dbReference type="InterPro" id="IPR038010">
    <property type="entry name" value="YhfW_C"/>
</dbReference>
<dbReference type="Pfam" id="PF00355">
    <property type="entry name" value="Rieske"/>
    <property type="match status" value="1"/>
</dbReference>
<evidence type="ECO:0000256" key="1">
    <source>
        <dbReference type="ARBA" id="ARBA00022714"/>
    </source>
</evidence>
<dbReference type="InterPro" id="IPR006076">
    <property type="entry name" value="FAD-dep_OxRdtase"/>
</dbReference>
<dbReference type="PANTHER" id="PTHR13847:SF274">
    <property type="entry name" value="RIESKE 2FE-2S IRON-SULFUR PROTEIN YHFW-RELATED"/>
    <property type="match status" value="1"/>
</dbReference>
<dbReference type="Gene3D" id="3.50.50.60">
    <property type="entry name" value="FAD/NAD(P)-binding domain"/>
    <property type="match status" value="1"/>
</dbReference>
<dbReference type="Pfam" id="PF01266">
    <property type="entry name" value="DAO"/>
    <property type="match status" value="1"/>
</dbReference>
<evidence type="ECO:0000256" key="4">
    <source>
        <dbReference type="ARBA" id="ARBA00023014"/>
    </source>
</evidence>
<gene>
    <name evidence="7" type="primary">puuB_1</name>
    <name evidence="7" type="ORF">R28058_04391</name>
</gene>
<dbReference type="FunFam" id="2.102.10.10:FF:000014">
    <property type="entry name" value="Oxidoreductase, FAD dependent"/>
    <property type="match status" value="1"/>
</dbReference>
<keyword evidence="1" id="KW-0001">2Fe-2S</keyword>
<evidence type="ECO:0000313" key="7">
    <source>
        <dbReference type="EMBL" id="CEQ02706.1"/>
    </source>
</evidence>
<keyword evidence="3" id="KW-0408">Iron</keyword>
<dbReference type="CDD" id="cd03477">
    <property type="entry name" value="Rieske_YhfW_C"/>
    <property type="match status" value="1"/>
</dbReference>
<dbReference type="PRINTS" id="PR00162">
    <property type="entry name" value="RIESKE"/>
</dbReference>
<dbReference type="RefSeq" id="WP_055341350.1">
    <property type="nucleotide sequence ID" value="NZ_CEKZ01000003.1"/>
</dbReference>
<dbReference type="GO" id="GO:0005737">
    <property type="term" value="C:cytoplasm"/>
    <property type="evidence" value="ECO:0007669"/>
    <property type="project" value="TreeGrafter"/>
</dbReference>
<feature type="domain" description="Rieske" evidence="6">
    <location>
        <begin position="420"/>
        <end position="506"/>
    </location>
</feature>
<evidence type="ECO:0000313" key="8">
    <source>
        <dbReference type="Proteomes" id="UP000049127"/>
    </source>
</evidence>
<keyword evidence="5" id="KW-1015">Disulfide bond</keyword>
<keyword evidence="2" id="KW-0479">Metal-binding</keyword>
<dbReference type="Gene3D" id="3.30.9.10">
    <property type="entry name" value="D-Amino Acid Oxidase, subunit A, domain 2"/>
    <property type="match status" value="1"/>
</dbReference>
<dbReference type="GO" id="GO:0016020">
    <property type="term" value="C:membrane"/>
    <property type="evidence" value="ECO:0007669"/>
    <property type="project" value="InterPro"/>
</dbReference>
<dbReference type="Proteomes" id="UP000049127">
    <property type="component" value="Unassembled WGS sequence"/>
</dbReference>
<evidence type="ECO:0000256" key="2">
    <source>
        <dbReference type="ARBA" id="ARBA00022723"/>
    </source>
</evidence>
<keyword evidence="4" id="KW-0411">Iron-sulfur</keyword>
<dbReference type="GO" id="GO:0016705">
    <property type="term" value="F:oxidoreductase activity, acting on paired donors, with incorporation or reduction of molecular oxygen"/>
    <property type="evidence" value="ECO:0007669"/>
    <property type="project" value="UniProtKB-ARBA"/>
</dbReference>
<dbReference type="SUPFAM" id="SSF51905">
    <property type="entry name" value="FAD/NAD(P)-binding domain"/>
    <property type="match status" value="1"/>
</dbReference>
<dbReference type="InterPro" id="IPR036188">
    <property type="entry name" value="FAD/NAD-bd_sf"/>
</dbReference>
<proteinExistence type="predicted"/>
<dbReference type="GO" id="GO:0004497">
    <property type="term" value="F:monooxygenase activity"/>
    <property type="evidence" value="ECO:0007669"/>
    <property type="project" value="UniProtKB-ARBA"/>
</dbReference>
<sequence>MNESYWMLSSKGLDFESLKEDLEVDTLIIGGGIVGLTTAYLLSKKGIETAIVETNKIGCGSSGRNTGKITSQHGIIYSKIRDKYGLDSAKLYYEGNEKAIDLIDEIIKDNKIECSFERLSSYIYADNENYIEELKEEFSTCDNLGIKCKYHDTLDIPFEVKGAIEFFNQAQFNPKKYLDGLTKVCLKLGVKIYEHTPIVDYEKENIYKVKTKDHKIISALNIVMASHFPWYDGLNFYFAKEKGERSYLLGGEYKAKIPRGMYLNVEENGITFKTYIGEGKKLIIAGGGDHKVGQCKNEEEIYENLKTKLGEKLKVSEFKYKWSAQDYISFDNMPYIGYVNKREDNVYVATGFCKWGMSNGTLASIIIKDLMCYRKSDYENIFKPTRTGSLLTTQFVTENLNVGKEYIKGKLKVGDTDFNVDKGEGKVVNVDGKRCGAYRDSDGKLYIVDITCTHLGCELTFNSAEKTWDCPCHASRFDYRGNVIEGPALKNLNRYDDEKNDVNPKLI</sequence>
<dbReference type="InterPro" id="IPR017941">
    <property type="entry name" value="Rieske_2Fe-2S"/>
</dbReference>
<dbReference type="PROSITE" id="PS51296">
    <property type="entry name" value="RIESKE"/>
    <property type="match status" value="1"/>
</dbReference>
<protein>
    <submittedName>
        <fullName evidence="7">Oxidoreductase</fullName>
        <ecNumber evidence="7">1.4.3.-</ecNumber>
    </submittedName>
</protein>
<dbReference type="OrthoDB" id="9767869at2"/>
<dbReference type="InterPro" id="IPR005805">
    <property type="entry name" value="Rieske_Fe-S_prot_C"/>
</dbReference>
<dbReference type="Gene3D" id="2.102.10.10">
    <property type="entry name" value="Rieske [2Fe-2S] iron-sulphur domain"/>
    <property type="match status" value="1"/>
</dbReference>
<evidence type="ECO:0000256" key="5">
    <source>
        <dbReference type="ARBA" id="ARBA00023157"/>
    </source>
</evidence>
<dbReference type="PANTHER" id="PTHR13847">
    <property type="entry name" value="SARCOSINE DEHYDROGENASE-RELATED"/>
    <property type="match status" value="1"/>
</dbReference>
<reference evidence="7 8" key="1">
    <citation type="submission" date="2015-01" db="EMBL/GenBank/DDBJ databases">
        <authorList>
            <person name="Aslett A.Martin."/>
            <person name="De Silva Nishadi"/>
        </authorList>
    </citation>
    <scope>NUCLEOTIDE SEQUENCE [LARGE SCALE GENOMIC DNA]</scope>
    <source>
        <strain evidence="7 8">R28058</strain>
    </source>
</reference>